<dbReference type="AlphaFoldDB" id="A0A8S1KKH9"/>
<comment type="catalytic activity">
    <reaction evidence="8">
        <text>O-phospho-L-seryl-[protein] + H2O = L-seryl-[protein] + phosphate</text>
        <dbReference type="Rhea" id="RHEA:20629"/>
        <dbReference type="Rhea" id="RHEA-COMP:9863"/>
        <dbReference type="Rhea" id="RHEA-COMP:11604"/>
        <dbReference type="ChEBI" id="CHEBI:15377"/>
        <dbReference type="ChEBI" id="CHEBI:29999"/>
        <dbReference type="ChEBI" id="CHEBI:43474"/>
        <dbReference type="ChEBI" id="CHEBI:83421"/>
        <dbReference type="EC" id="3.1.3.16"/>
    </reaction>
</comment>
<comment type="catalytic activity">
    <reaction evidence="9 10">
        <text>O-phospho-L-threonyl-[protein] + H2O = L-threonyl-[protein] + phosphate</text>
        <dbReference type="Rhea" id="RHEA:47004"/>
        <dbReference type="Rhea" id="RHEA-COMP:11060"/>
        <dbReference type="Rhea" id="RHEA-COMP:11605"/>
        <dbReference type="ChEBI" id="CHEBI:15377"/>
        <dbReference type="ChEBI" id="CHEBI:30013"/>
        <dbReference type="ChEBI" id="CHEBI:43474"/>
        <dbReference type="ChEBI" id="CHEBI:61977"/>
        <dbReference type="EC" id="3.1.3.16"/>
    </reaction>
</comment>
<dbReference type="GO" id="GO:0005516">
    <property type="term" value="F:calmodulin binding"/>
    <property type="evidence" value="ECO:0007669"/>
    <property type="project" value="UniProtKB-KW"/>
</dbReference>
<dbReference type="Proteomes" id="UP000692954">
    <property type="component" value="Unassembled WGS sequence"/>
</dbReference>
<protein>
    <recommendedName>
        <fullName evidence="10">Serine/threonine-protein phosphatase</fullName>
        <ecNumber evidence="10">3.1.3.16</ecNumber>
    </recommendedName>
</protein>
<dbReference type="SMART" id="SM00156">
    <property type="entry name" value="PP2Ac"/>
    <property type="match status" value="1"/>
</dbReference>
<sequence>MSESSLSQNDFFELKHVRTLKEKPSKQQQKKKRTQFYVNKVMLEKEYIKTDLSCDCTECGKCSLFIGTIKKQYPFNETRWQKRKRVLKRFKAAINAIIFILSYKVEAIKKFRKRMHILKAVRNLTTVRKQQITASTHFQQQPMISIPQSRQSQRIKTTPDDETFFHHLINSAREPRKSQVSIYMNKMLKDVIPKSEVHLKPLSHFNQKQLKQNNVKSITQASFSHNNYSNVQLNAQKYPSLHQEQIANNQYKIFNKDLLKLIDSLKVRHRIIRFSFCLQINQYMDLLKDPVNDRQVKTLKPPPHRPLSRNLMFPDKLKNKPDWKLLRDHLQKEGRIAKEDLFKLVADCNKLLKNEGNVLYLQDPLTVVGDIHGQYYDLLKLLEPKVGGNPENTKYLFLGDFVDRGSYSIEVIILMYAIKLNFQNSVYFLRGNHECRQLTAFFNFKEECLYKYDQETYEMLMDSFDLFPLACIINSKFIAIHGGISPDLKSIEDIKKIERYHEPPRQGLFCDLLWSDPVDQEQGHLDSAWKSNEVRGCSWFFGGESANKFLQRNNLISIIRAHEAQLDGYKMHRWNGGQDFPVVITIFSAPNYCDVYNNRGAVIKFENNTLNIQQYQYTPHPYLLPNFMDIFTWSIPFVAEKITEMLYHILQTDIQDDDEQISESDIQQFKQLTKQAGLQKQSTTGSSQGAQKNTEKLKNKIKFVSTMMKMQRTLREERESIIQLKGACPDKRLPRGILMKGKDAINDQLADFTTAKSVDLINEKMPYAQIPQESIQIKKPSTQRKK</sequence>
<dbReference type="OrthoDB" id="314118at2759"/>
<dbReference type="GO" id="GO:0097720">
    <property type="term" value="P:calcineurin-mediated signaling"/>
    <property type="evidence" value="ECO:0007669"/>
    <property type="project" value="InterPro"/>
</dbReference>
<dbReference type="GO" id="GO:0033192">
    <property type="term" value="F:calmodulin-dependent protein phosphatase activity"/>
    <property type="evidence" value="ECO:0007669"/>
    <property type="project" value="InterPro"/>
</dbReference>
<evidence type="ECO:0000256" key="5">
    <source>
        <dbReference type="ARBA" id="ARBA00022860"/>
    </source>
</evidence>
<dbReference type="CDD" id="cd07416">
    <property type="entry name" value="MPP_PP2B"/>
    <property type="match status" value="1"/>
</dbReference>
<dbReference type="InterPro" id="IPR004843">
    <property type="entry name" value="Calcineurin-like_PHP"/>
</dbReference>
<dbReference type="InterPro" id="IPR041751">
    <property type="entry name" value="MPP_PP2B"/>
</dbReference>
<proteinExistence type="inferred from homology"/>
<evidence type="ECO:0000313" key="13">
    <source>
        <dbReference type="Proteomes" id="UP000692954"/>
    </source>
</evidence>
<comment type="cofactor">
    <cofactor evidence="1">
        <name>Fe(3+)</name>
        <dbReference type="ChEBI" id="CHEBI:29034"/>
    </cofactor>
</comment>
<evidence type="ECO:0000256" key="6">
    <source>
        <dbReference type="ARBA" id="ARBA00022912"/>
    </source>
</evidence>
<evidence type="ECO:0000256" key="3">
    <source>
        <dbReference type="ARBA" id="ARBA00022723"/>
    </source>
</evidence>
<keyword evidence="7" id="KW-0408">Iron</keyword>
<feature type="domain" description="Serine/threonine specific protein phosphatases" evidence="11">
    <location>
        <begin position="429"/>
        <end position="434"/>
    </location>
</feature>
<accession>A0A8S1KKH9</accession>
<dbReference type="InterPro" id="IPR006186">
    <property type="entry name" value="Ser/Thr-sp_prot-phosphatase"/>
</dbReference>
<dbReference type="InterPro" id="IPR043360">
    <property type="entry name" value="PP2B"/>
</dbReference>
<dbReference type="Pfam" id="PF00149">
    <property type="entry name" value="Metallophos"/>
    <property type="match status" value="1"/>
</dbReference>
<name>A0A8S1KKH9_9CILI</name>
<keyword evidence="3" id="KW-0479">Metal-binding</keyword>
<comment type="similarity">
    <text evidence="2">Belongs to the PPP phosphatase family. PP-2B subfamily.</text>
</comment>
<keyword evidence="6" id="KW-0904">Protein phosphatase</keyword>
<evidence type="ECO:0000256" key="4">
    <source>
        <dbReference type="ARBA" id="ARBA00022801"/>
    </source>
</evidence>
<keyword evidence="4 10" id="KW-0378">Hydrolase</keyword>
<dbReference type="FunFam" id="3.60.21.10:FF:000031">
    <property type="entry name" value="Serine/threonine-protein phosphatase"/>
    <property type="match status" value="1"/>
</dbReference>
<evidence type="ECO:0000256" key="10">
    <source>
        <dbReference type="RuleBase" id="RU004273"/>
    </source>
</evidence>
<dbReference type="EMBL" id="CAJJDN010000007">
    <property type="protein sequence ID" value="CAD8053596.1"/>
    <property type="molecule type" value="Genomic_DNA"/>
</dbReference>
<evidence type="ECO:0000256" key="1">
    <source>
        <dbReference type="ARBA" id="ARBA00001965"/>
    </source>
</evidence>
<dbReference type="EC" id="3.1.3.16" evidence="10"/>
<keyword evidence="5" id="KW-0112">Calmodulin-binding</keyword>
<reference evidence="12" key="1">
    <citation type="submission" date="2021-01" db="EMBL/GenBank/DDBJ databases">
        <authorList>
            <consortium name="Genoscope - CEA"/>
            <person name="William W."/>
        </authorList>
    </citation>
    <scope>NUCLEOTIDE SEQUENCE</scope>
</reference>
<evidence type="ECO:0000313" key="12">
    <source>
        <dbReference type="EMBL" id="CAD8053596.1"/>
    </source>
</evidence>
<comment type="caution">
    <text evidence="12">The sequence shown here is derived from an EMBL/GenBank/DDBJ whole genome shotgun (WGS) entry which is preliminary data.</text>
</comment>
<evidence type="ECO:0000259" key="11">
    <source>
        <dbReference type="PROSITE" id="PS00125"/>
    </source>
</evidence>
<evidence type="ECO:0000256" key="8">
    <source>
        <dbReference type="ARBA" id="ARBA00047761"/>
    </source>
</evidence>
<dbReference type="PANTHER" id="PTHR45673">
    <property type="entry name" value="SERINE/THREONINE-PROTEIN PHOSPHATASE 2B CATALYTIC SUBUNIT 1-RELATED"/>
    <property type="match status" value="1"/>
</dbReference>
<gene>
    <name evidence="12" type="ORF">PSON_ATCC_30995.1.T0070431</name>
</gene>
<evidence type="ECO:0000256" key="9">
    <source>
        <dbReference type="ARBA" id="ARBA00048336"/>
    </source>
</evidence>
<dbReference type="PROSITE" id="PS00125">
    <property type="entry name" value="SER_THR_PHOSPHATASE"/>
    <property type="match status" value="1"/>
</dbReference>
<organism evidence="12 13">
    <name type="scientific">Paramecium sonneborni</name>
    <dbReference type="NCBI Taxonomy" id="65129"/>
    <lineage>
        <taxon>Eukaryota</taxon>
        <taxon>Sar</taxon>
        <taxon>Alveolata</taxon>
        <taxon>Ciliophora</taxon>
        <taxon>Intramacronucleata</taxon>
        <taxon>Oligohymenophorea</taxon>
        <taxon>Peniculida</taxon>
        <taxon>Parameciidae</taxon>
        <taxon>Paramecium</taxon>
    </lineage>
</organism>
<evidence type="ECO:0000256" key="2">
    <source>
        <dbReference type="ARBA" id="ARBA00009905"/>
    </source>
</evidence>
<keyword evidence="13" id="KW-1185">Reference proteome</keyword>
<evidence type="ECO:0000256" key="7">
    <source>
        <dbReference type="ARBA" id="ARBA00023004"/>
    </source>
</evidence>
<dbReference type="GO" id="GO:0046872">
    <property type="term" value="F:metal ion binding"/>
    <property type="evidence" value="ECO:0007669"/>
    <property type="project" value="UniProtKB-KW"/>
</dbReference>